<feature type="chain" id="PRO_5015618018" evidence="1">
    <location>
        <begin position="21"/>
        <end position="286"/>
    </location>
</feature>
<gene>
    <name evidence="3" type="ORF">C5F46_08485</name>
</gene>
<reference evidence="3 4" key="1">
    <citation type="submission" date="2018-03" db="EMBL/GenBank/DDBJ databases">
        <title>Rhodobacter veldkampii.</title>
        <authorList>
            <person name="Meyer T.E."/>
            <person name="Miller S."/>
            <person name="Lodha T."/>
            <person name="Gandham S."/>
            <person name="Chintalapati S."/>
            <person name="Chintalapati V.R."/>
        </authorList>
    </citation>
    <scope>NUCLEOTIDE SEQUENCE [LARGE SCALE GENOMIC DNA]</scope>
    <source>
        <strain evidence="3 4">DSM 11550</strain>
    </source>
</reference>
<organism evidence="3 4">
    <name type="scientific">Phaeovulum veldkampii DSM 11550</name>
    <dbReference type="NCBI Taxonomy" id="1185920"/>
    <lineage>
        <taxon>Bacteria</taxon>
        <taxon>Pseudomonadati</taxon>
        <taxon>Pseudomonadota</taxon>
        <taxon>Alphaproteobacteria</taxon>
        <taxon>Rhodobacterales</taxon>
        <taxon>Paracoccaceae</taxon>
        <taxon>Phaeovulum</taxon>
    </lineage>
</organism>
<proteinExistence type="predicted"/>
<dbReference type="InterPro" id="IPR009683">
    <property type="entry name" value="Extensin-like_C"/>
</dbReference>
<comment type="caution">
    <text evidence="3">The sequence shown here is derived from an EMBL/GenBank/DDBJ whole genome shotgun (WGS) entry which is preliminary data.</text>
</comment>
<evidence type="ECO:0000259" key="2">
    <source>
        <dbReference type="Pfam" id="PF06904"/>
    </source>
</evidence>
<dbReference type="EMBL" id="PZKF01000016">
    <property type="protein sequence ID" value="PTE17550.1"/>
    <property type="molecule type" value="Genomic_DNA"/>
</dbReference>
<dbReference type="Proteomes" id="UP000241899">
    <property type="component" value="Unassembled WGS sequence"/>
</dbReference>
<evidence type="ECO:0000256" key="1">
    <source>
        <dbReference type="SAM" id="SignalP"/>
    </source>
</evidence>
<dbReference type="OrthoDB" id="9809788at2"/>
<keyword evidence="4" id="KW-1185">Reference proteome</keyword>
<keyword evidence="1" id="KW-0732">Signal</keyword>
<dbReference type="AlphaFoldDB" id="A0A2T4JI13"/>
<feature type="signal peptide" evidence="1">
    <location>
        <begin position="1"/>
        <end position="20"/>
    </location>
</feature>
<dbReference type="Pfam" id="PF06904">
    <property type="entry name" value="Extensin-like_C"/>
    <property type="match status" value="1"/>
</dbReference>
<evidence type="ECO:0000313" key="3">
    <source>
        <dbReference type="EMBL" id="PTE17550.1"/>
    </source>
</evidence>
<accession>A0A2T4JI13</accession>
<dbReference type="RefSeq" id="WP_107324931.1">
    <property type="nucleotide sequence ID" value="NZ_NHSP01000028.1"/>
</dbReference>
<evidence type="ECO:0000313" key="4">
    <source>
        <dbReference type="Proteomes" id="UP000241899"/>
    </source>
</evidence>
<sequence>MRHSLVIAAVLATLAGVALAEAPEVSPRPIPRPGLAPVVALPPVSEVQPVASLLLRPMARPALSGGYAPALAGISLLPAGLSHAPLQSPRPTPRLSGRVELAAAIPARPGKPGARGTVCGDPDLQGVAVPPIPGKVAGCGLTGGVRITAVSGVSLSQPATVDCTTAKALKTWVETGILPAVGRTGGGLARLEIAASYVCRPRNNQPGAKVSEHGRGRAVDLAGLRLANGEVISVLRGFRSHPRVMKAVERSACGTFGTVLGPKADRYHQDHIHVDTARHRNGSYCK</sequence>
<protein>
    <submittedName>
        <fullName evidence="3">Extensin-like protein</fullName>
    </submittedName>
</protein>
<feature type="domain" description="Extensin-like C-terminal" evidence="2">
    <location>
        <begin position="135"/>
        <end position="286"/>
    </location>
</feature>
<name>A0A2T4JI13_9RHOB</name>